<comment type="caution">
    <text evidence="2">The sequence shown here is derived from an EMBL/GenBank/DDBJ whole genome shotgun (WGS) entry which is preliminary data.</text>
</comment>
<dbReference type="GO" id="GO:0042790">
    <property type="term" value="P:nucleolar large rRNA transcription by RNA polymerase I"/>
    <property type="evidence" value="ECO:0007669"/>
    <property type="project" value="TreeGrafter"/>
</dbReference>
<dbReference type="GO" id="GO:0001164">
    <property type="term" value="F:RNA polymerase I core promoter sequence-specific DNA binding"/>
    <property type="evidence" value="ECO:0007669"/>
    <property type="project" value="InterPro"/>
</dbReference>
<evidence type="ECO:0000313" key="2">
    <source>
        <dbReference type="EMBL" id="KAA8913814.1"/>
    </source>
</evidence>
<dbReference type="GO" id="GO:0017025">
    <property type="term" value="F:TBP-class protein binding"/>
    <property type="evidence" value="ECO:0007669"/>
    <property type="project" value="TreeGrafter"/>
</dbReference>
<dbReference type="EMBL" id="SWFS01000219">
    <property type="protein sequence ID" value="KAA8913814.1"/>
    <property type="molecule type" value="Genomic_DNA"/>
</dbReference>
<keyword evidence="3" id="KW-1185">Reference proteome</keyword>
<feature type="region of interest" description="Disordered" evidence="1">
    <location>
        <begin position="52"/>
        <end position="72"/>
    </location>
</feature>
<gene>
    <name evidence="2" type="ORF">TRICI_003105</name>
</gene>
<dbReference type="InterPro" id="IPR053029">
    <property type="entry name" value="RNA_pol_I-specific_init_factor"/>
</dbReference>
<reference evidence="2" key="1">
    <citation type="journal article" date="2019" name="G3 (Bethesda)">
        <title>Genome Assemblies of Two Rare Opportunistic Yeast Pathogens: Diutina rugosa (syn. Candida rugosa) and Trichomonascus ciferrii (syn. Candida ciferrii).</title>
        <authorList>
            <person name="Mixao V."/>
            <person name="Saus E."/>
            <person name="Hansen A.P."/>
            <person name="Lass-Florl C."/>
            <person name="Gabaldon T."/>
        </authorList>
    </citation>
    <scope>NUCLEOTIDE SEQUENCE</scope>
    <source>
        <strain evidence="2">CBS 4856</strain>
    </source>
</reference>
<sequence>MFEAPIIPVKEYSVDSARAALNGRFIFEEQRSVVEKEGSGTGDFIPGSVVARRTEEQETRKRKRKLKEEEDEDVDAVNEYKGLYTGALYTPAGKLQSRILSKPFETSATASSSTYPYDLYMNGLEPMPRPASPLRVVRDSPQTHASLDELSPGVRRIVTKNNVPKDADTSILSVRAEDDEADDWWLRHSLRLRHTHIVASIVHLSMLRGDYALASRAFALLIRASDVDIRVTWTIGLELLVWRREMRQQQEQELDDHEDPLLPDNGDVHTRPTARLQRKEDDEFMEWLVVNYPHLAKRRTSKWKHRPRAPDFFPHLIMSKMRGGDPGDALDRLRELLLESPYSDTPLYYALAGIATIQLLTVERRSKNNPAKIHQLLKDAHAYFDKCISLGGIYPNDFVDFELLQFTQEDNES</sequence>
<dbReference type="AlphaFoldDB" id="A0A642V4P1"/>
<name>A0A642V4P1_9ASCO</name>
<dbReference type="Proteomes" id="UP000761534">
    <property type="component" value="Unassembled WGS sequence"/>
</dbReference>
<accession>A0A642V4P1</accession>
<dbReference type="GO" id="GO:0070860">
    <property type="term" value="C:RNA polymerase I core factor complex"/>
    <property type="evidence" value="ECO:0007669"/>
    <property type="project" value="TreeGrafter"/>
</dbReference>
<dbReference type="Pfam" id="PF04090">
    <property type="entry name" value="Rrn11"/>
    <property type="match status" value="1"/>
</dbReference>
<dbReference type="OrthoDB" id="2159786at2759"/>
<proteinExistence type="predicted"/>
<feature type="region of interest" description="Disordered" evidence="1">
    <location>
        <begin position="252"/>
        <end position="271"/>
    </location>
</feature>
<organism evidence="2 3">
    <name type="scientific">Trichomonascus ciferrii</name>
    <dbReference type="NCBI Taxonomy" id="44093"/>
    <lineage>
        <taxon>Eukaryota</taxon>
        <taxon>Fungi</taxon>
        <taxon>Dikarya</taxon>
        <taxon>Ascomycota</taxon>
        <taxon>Saccharomycotina</taxon>
        <taxon>Dipodascomycetes</taxon>
        <taxon>Dipodascales</taxon>
        <taxon>Trichomonascaceae</taxon>
        <taxon>Trichomonascus</taxon>
        <taxon>Trichomonascus ciferrii complex</taxon>
    </lineage>
</organism>
<evidence type="ECO:0000313" key="3">
    <source>
        <dbReference type="Proteomes" id="UP000761534"/>
    </source>
</evidence>
<protein>
    <submittedName>
        <fullName evidence="2">Uncharacterized protein</fullName>
    </submittedName>
</protein>
<dbReference type="PANTHER" id="PTHR28244">
    <property type="entry name" value="RNA POLYMERASE I-SPECIFIC TRANSCRIPTION INITIATION FACTOR RRN11"/>
    <property type="match status" value="1"/>
</dbReference>
<dbReference type="InterPro" id="IPR007224">
    <property type="entry name" value="TIF_Rrn11"/>
</dbReference>
<evidence type="ECO:0000256" key="1">
    <source>
        <dbReference type="SAM" id="MobiDB-lite"/>
    </source>
</evidence>
<dbReference type="GO" id="GO:0001181">
    <property type="term" value="F:RNA polymerase I general transcription initiation factor activity"/>
    <property type="evidence" value="ECO:0007669"/>
    <property type="project" value="InterPro"/>
</dbReference>
<dbReference type="VEuPathDB" id="FungiDB:TRICI_003105"/>
<dbReference type="PANTHER" id="PTHR28244:SF1">
    <property type="entry name" value="RNA POLYMERASE I-SPECIFIC TRANSCRIPTION INITIATION FACTOR RRN11"/>
    <property type="match status" value="1"/>
</dbReference>